<protein>
    <submittedName>
        <fullName evidence="3">MCF.2 cell line derived transforming sequence like</fullName>
    </submittedName>
</protein>
<dbReference type="ChiTaRS" id="MCF2L">
    <property type="organism name" value="human"/>
</dbReference>
<dbReference type="MassIVE" id="A2A640"/>
<dbReference type="VEuPathDB" id="HostDB:ENSG00000126217"/>
<keyword evidence="4" id="KW-1185">Reference proteome</keyword>
<dbReference type="EMBL" id="AL596093">
    <property type="status" value="NOT_ANNOTATED_CDS"/>
    <property type="molecule type" value="Genomic_DNA"/>
</dbReference>
<dbReference type="HGNC" id="HGNC:14576">
    <property type="gene designation" value="MCF2L"/>
</dbReference>
<organism evidence="3 4">
    <name type="scientific">Homo sapiens</name>
    <name type="common">Human</name>
    <dbReference type="NCBI Taxonomy" id="9606"/>
    <lineage>
        <taxon>Eukaryota</taxon>
        <taxon>Metazoa</taxon>
        <taxon>Chordata</taxon>
        <taxon>Craniata</taxon>
        <taxon>Vertebrata</taxon>
        <taxon>Euteleostomi</taxon>
        <taxon>Mammalia</taxon>
        <taxon>Eutheria</taxon>
        <taxon>Euarchontoglires</taxon>
        <taxon>Primates</taxon>
        <taxon>Haplorrhini</taxon>
        <taxon>Catarrhini</taxon>
        <taxon>Hominidae</taxon>
        <taxon>Homo</taxon>
    </lineage>
</organism>
<dbReference type="EMBL" id="AL356740">
    <property type="status" value="NOT_ANNOTATED_CDS"/>
    <property type="molecule type" value="Genomic_DNA"/>
</dbReference>
<feature type="non-terminal residue" evidence="3">
    <location>
        <position position="1"/>
    </location>
</feature>
<dbReference type="Proteomes" id="UP000005640">
    <property type="component" value="Chromosome 13"/>
</dbReference>
<dbReference type="OpenTargets" id="ENSG00000126217"/>
<feature type="domain" description="CRAL-TRIO" evidence="2">
    <location>
        <begin position="1"/>
        <end position="114"/>
    </location>
</feature>
<reference evidence="3 4" key="3">
    <citation type="journal article" date="2004" name="Nature">
        <title>Finishing the euchromatic sequence of the human genome.</title>
        <authorList>
            <consortium name="International Human Genome Sequencing Consortium"/>
        </authorList>
    </citation>
    <scope>NUCLEOTIDE SEQUENCE [LARGE SCALE GENOMIC DNA]</scope>
</reference>
<evidence type="ECO:0000313" key="3">
    <source>
        <dbReference type="Ensembl" id="ENSP00000405996.1"/>
    </source>
</evidence>
<dbReference type="ExpressionAtlas" id="A2A640">
    <property type="expression patterns" value="baseline and differential"/>
</dbReference>
<keyword evidence="5 6" id="KW-1267">Proteomics identification</keyword>
<proteinExistence type="evidence at protein level"/>
<evidence type="ECO:0007829" key="6">
    <source>
        <dbReference type="ProteomicsDB" id="A2A640"/>
    </source>
</evidence>
<dbReference type="UCSC" id="uc058yks.1">
    <property type="organism name" value="human"/>
</dbReference>
<dbReference type="GeneTree" id="ENSGT00940000157874"/>
<reference evidence="3" key="4">
    <citation type="submission" date="2025-08" db="UniProtKB">
        <authorList>
            <consortium name="Ensembl"/>
        </authorList>
    </citation>
    <scope>IDENTIFICATION</scope>
</reference>
<dbReference type="PANTHER" id="PTHR22826:SF115">
    <property type="entry name" value="GUANINE NUCLEOTIDE EXCHANGE FACTOR DBS"/>
    <property type="match status" value="1"/>
</dbReference>
<dbReference type="PANTHER" id="PTHR22826">
    <property type="entry name" value="RHO GUANINE EXCHANGE FACTOR-RELATED"/>
    <property type="match status" value="1"/>
</dbReference>
<gene>
    <name evidence="3" type="primary">MCF2L</name>
</gene>
<dbReference type="OrthoDB" id="10004999at2759"/>
<dbReference type="InterPro" id="IPR051336">
    <property type="entry name" value="RhoGEF_Guanine_NuclExch_SF"/>
</dbReference>
<reference evidence="3 4" key="1">
    <citation type="journal article" date="2001" name="Nature">
        <title>Initial sequencing and analysis of the human genome.</title>
        <authorList>
            <consortium name="International Human Genome Sequencing Consortium"/>
            <person name="Lander E.S."/>
            <person name="Linton L.M."/>
            <person name="Birren B."/>
            <person name="Nusbaum C."/>
            <person name="Zody M.C."/>
            <person name="Baldwin J."/>
            <person name="Devon K."/>
            <person name="Dewar K."/>
            <person name="Doyle M."/>
            <person name="FitzHugh W."/>
            <person name="Funke R."/>
            <person name="Gage D."/>
            <person name="Harris K."/>
            <person name="Heaford A."/>
            <person name="Howland J."/>
            <person name="Kann L."/>
            <person name="Lehoczky J."/>
            <person name="LeVine R."/>
            <person name="McEwan P."/>
            <person name="McKernan K."/>
            <person name="Meldrim J."/>
            <person name="Mesirov J.P."/>
            <person name="Miranda C."/>
            <person name="Morris W."/>
            <person name="Naylor J."/>
            <person name="Raymond C."/>
            <person name="Rosetti M."/>
            <person name="Santos R."/>
            <person name="Sheridan A."/>
            <person name="Sougnez C."/>
            <person name="Stange-Thomann N."/>
            <person name="Stojanovic N."/>
            <person name="Subramanian A."/>
            <person name="Wyman D."/>
            <person name="Rogers J."/>
            <person name="Sulston J."/>
            <person name="Ainscough R."/>
            <person name="Beck S."/>
            <person name="Bentley D."/>
            <person name="Burton J."/>
            <person name="Clee C."/>
            <person name="Carter N."/>
            <person name="Coulson A."/>
            <person name="Deadman R."/>
            <person name="Deloukas P."/>
            <person name="Dunham A."/>
            <person name="Dunham I."/>
            <person name="Durbin R."/>
            <person name="French L."/>
            <person name="Grafham D."/>
            <person name="Gregory S."/>
            <person name="Hubbard T."/>
            <person name="Humphray S."/>
            <person name="Hunt A."/>
            <person name="Jones M."/>
            <person name="Lloyd C."/>
            <person name="McMurray A."/>
            <person name="Matthews L."/>
            <person name="Mercer S."/>
            <person name="Milne S."/>
            <person name="Mullikin J.C."/>
            <person name="Mungall A."/>
            <person name="Plumb R."/>
            <person name="Ross M."/>
            <person name="Shownkeen R."/>
            <person name="Sims S."/>
            <person name="Waterston R.H."/>
            <person name="Wilson R.K."/>
            <person name="Hillier L.W."/>
            <person name="McPherson J.D."/>
            <person name="Marra M.A."/>
            <person name="Mardis E.R."/>
            <person name="Fulton L.A."/>
            <person name="Chinwalla A.T."/>
            <person name="Pepin K.H."/>
            <person name="Gish W.R."/>
            <person name="Chissoe S.L."/>
            <person name="Wendl M.C."/>
            <person name="Delehaunty K.D."/>
            <person name="Miner T.L."/>
            <person name="Delehaunty A."/>
            <person name="Kramer J.B."/>
            <person name="Cook L.L."/>
            <person name="Fulton R.S."/>
            <person name="Johnson D.L."/>
            <person name="Minx P.J."/>
            <person name="Clifton S.W."/>
            <person name="Hawkins T."/>
            <person name="Branscomb E."/>
            <person name="Predki P."/>
            <person name="Richardson P."/>
            <person name="Wenning S."/>
            <person name="Slezak T."/>
            <person name="Doggett N."/>
            <person name="Cheng J.F."/>
            <person name="Olsen A."/>
            <person name="Lucas S."/>
            <person name="Elkin C."/>
            <person name="Uberbacher E."/>
            <person name="Frazier M."/>
            <person name="Gibbs R.A."/>
            <person name="Muzny D.M."/>
            <person name="Scherer S.E."/>
            <person name="Bouck J.B."/>
            <person name="Sodergren E.J."/>
            <person name="Worley K.C."/>
            <person name="Rives C.M."/>
            <person name="Gorrell J.H."/>
            <person name="Metzker M.L."/>
            <person name="Naylor S.L."/>
            <person name="Kucherlapati R.S."/>
            <person name="Nelson D.L."/>
            <person name="Weinstock G.M."/>
            <person name="Sakaki Y."/>
            <person name="Fujiyama A."/>
            <person name="Hattori M."/>
            <person name="Yada T."/>
            <person name="Toyoda A."/>
            <person name="Itoh T."/>
            <person name="Kawagoe C."/>
            <person name="Watanabe H."/>
            <person name="Totoki Y."/>
            <person name="Taylor T."/>
            <person name="Weissenbach J."/>
            <person name="Heilig R."/>
            <person name="Saurin W."/>
            <person name="Artiguenave F."/>
            <person name="Brottier P."/>
            <person name="Bruls T."/>
            <person name="Pelletier E."/>
            <person name="Robert C."/>
            <person name="Wincker P."/>
            <person name="Smith D.R."/>
            <person name="Doucette-Stamm L."/>
            <person name="Rubenfield M."/>
            <person name="Weinstock K."/>
            <person name="Lee H.M."/>
            <person name="Dubois J."/>
            <person name="Rosenthal A."/>
            <person name="Platzer M."/>
            <person name="Nyakatura G."/>
            <person name="Taudien S."/>
            <person name="Rump A."/>
            <person name="Yang H."/>
            <person name="Yu J."/>
            <person name="Wang J."/>
            <person name="Huang G."/>
            <person name="Gu J."/>
            <person name="Hood L."/>
            <person name="Rowen L."/>
            <person name="Madan A."/>
            <person name="Qin S."/>
            <person name="Davis R.W."/>
            <person name="Federspiel N.A."/>
            <person name="Abola A.P."/>
            <person name="Proctor M.J."/>
            <person name="Myers R.M."/>
            <person name="Schmutz J."/>
            <person name="Dickson M."/>
            <person name="Grimwood J."/>
            <person name="Cox D.R."/>
            <person name="Olson M.V."/>
            <person name="Kaul R."/>
            <person name="Raymond C."/>
            <person name="Shimizu N."/>
            <person name="Kawasaki K."/>
            <person name="Minoshima S."/>
            <person name="Evans G.A."/>
            <person name="Athanasiou M."/>
            <person name="Schultz R."/>
            <person name="Roe B.A."/>
            <person name="Chen F."/>
            <person name="Pan H."/>
            <person name="Ramser J."/>
            <person name="Lehrach H."/>
            <person name="Reinhardt R."/>
            <person name="McCombie W.R."/>
            <person name="de la Bastide M."/>
            <person name="Dedhia N."/>
            <person name="Blocker H."/>
            <person name="Hornischer K."/>
            <person name="Nordsiek G."/>
            <person name="Agarwala R."/>
            <person name="Aravind L."/>
            <person name="Bailey J.A."/>
            <person name="Bateman A."/>
            <person name="Batzoglou S."/>
            <person name="Birney E."/>
            <person name="Bork P."/>
            <person name="Brown D.G."/>
            <person name="Burge C.B."/>
            <person name="Cerutti L."/>
            <person name="Chen H.C."/>
            <person name="Church D."/>
            <person name="Clamp M."/>
            <person name="Copley R.R."/>
            <person name="Doerks T."/>
            <person name="Eddy S.R."/>
            <person name="Eichler E.E."/>
            <person name="Furey T.S."/>
            <person name="Galagan J."/>
            <person name="Gilbert J.G."/>
            <person name="Harmon C."/>
            <person name="Hayashizaki Y."/>
            <person name="Haussler D."/>
            <person name="Hermjakob H."/>
            <person name="Hokamp K."/>
            <person name="Jang W."/>
            <person name="Johnson L.S."/>
            <person name="Jones T.A."/>
            <person name="Kasif S."/>
            <person name="Kaspryzk A."/>
            <person name="Kennedy S."/>
            <person name="Kent W.J."/>
            <person name="Kitts P."/>
            <person name="Koonin E.V."/>
            <person name="Korf I."/>
            <person name="Kulp D."/>
            <person name="Lancet D."/>
            <person name="Lowe T.M."/>
            <person name="McLysaght A."/>
            <person name="Mikkelsen T."/>
            <person name="Moran J.V."/>
            <person name="Mulder N."/>
            <person name="Pollara V.J."/>
            <person name="Ponting C.P."/>
            <person name="Schuler G."/>
            <person name="Schultz J."/>
            <person name="Slater G."/>
            <person name="Smit A.F."/>
            <person name="Stupka E."/>
            <person name="Szustakowski J."/>
            <person name="Thierry-Mieg D."/>
            <person name="Thierry-Mieg J."/>
            <person name="Wagner L."/>
            <person name="Wallis J."/>
            <person name="Wheeler R."/>
            <person name="Williams A."/>
            <person name="Wolf Y.I."/>
            <person name="Wolfe K.H."/>
            <person name="Yang S.P."/>
            <person name="Yeh R.F."/>
            <person name="Collins F."/>
            <person name="Guyer M.S."/>
            <person name="Peterson J."/>
            <person name="Felsenfeld A."/>
            <person name="Wetterstrand K.A."/>
            <person name="Patrinos A."/>
            <person name="Morgan M.J."/>
            <person name="de Jong P."/>
            <person name="Catanese J.J."/>
            <person name="Osoegawa K."/>
            <person name="Shizuya H."/>
            <person name="Choi S."/>
            <person name="Chen Y.J."/>
        </authorList>
    </citation>
    <scope>NUCLEOTIDE SEQUENCE [LARGE SCALE GENOMIC DNA]</scope>
</reference>
<dbReference type="Ensembl" id="ENST00000423251.1">
    <property type="protein sequence ID" value="ENSP00000405996.1"/>
    <property type="gene ID" value="ENSG00000126217.22"/>
</dbReference>
<dbReference type="CDD" id="cd00170">
    <property type="entry name" value="SEC14"/>
    <property type="match status" value="1"/>
</dbReference>
<name>A2A640_HUMAN</name>
<dbReference type="AlphaFoldDB" id="A2A640"/>
<evidence type="ECO:0000313" key="4">
    <source>
        <dbReference type="Proteomes" id="UP000005640"/>
    </source>
</evidence>
<dbReference type="Ensembl" id="ENST00000423251.1">
    <property type="protein sequence ID" value="ENSP00000405996.1"/>
    <property type="gene ID" value="ENSG00000126217.23"/>
</dbReference>
<dbReference type="Antibodypedia" id="1984">
    <property type="antibodies" value="154 antibodies from 31 providers"/>
</dbReference>
<dbReference type="InterPro" id="IPR036865">
    <property type="entry name" value="CRAL-TRIO_dom_sf"/>
</dbReference>
<reference evidence="3" key="5">
    <citation type="submission" date="2025-09" db="UniProtKB">
        <authorList>
            <consortium name="Ensembl"/>
        </authorList>
    </citation>
    <scope>IDENTIFICATION</scope>
</reference>
<dbReference type="PROSITE" id="PS50191">
    <property type="entry name" value="CRAL_TRIO"/>
    <property type="match status" value="1"/>
</dbReference>
<accession>A2A640</accession>
<sequence>TSTGTSDARTGVILQDAGIGFILVIDRRRDKWTSVKASVLRIAASFPANLQLVLVLRPTGFFQRTLSDIAFKFNRDDFKMKVPVIMLSSVPDLHGYIDKSQLTEDLGGTLDYCHSRWLCQRTAIESFALMVKQTAQMLQSFGTELAETELPNDVQSTSSVLCAHTEKKDKAKVHGGCSGWKLWGAPVSQKLRGAPVGSCGGSFVPAGVCVSST</sequence>
<dbReference type="SMR" id="A2A640"/>
<dbReference type="Bgee" id="ENSG00000126217">
    <property type="expression patterns" value="Expressed in right hemisphere of cerebellum and 172 other cell types or tissues"/>
</dbReference>
<dbReference type="InterPro" id="IPR001251">
    <property type="entry name" value="CRAL-TRIO_dom"/>
</dbReference>
<evidence type="ECO:0000259" key="2">
    <source>
        <dbReference type="PROSITE" id="PS50191"/>
    </source>
</evidence>
<reference evidence="3 4" key="2">
    <citation type="journal article" date="2004" name="Nature">
        <title>The DNA sequence and analysis of human chromosome 13.</title>
        <authorList>
            <person name="Dunham A."/>
            <person name="Matthews L.H."/>
            <person name="Burton J."/>
            <person name="Ashurst J.L."/>
            <person name="Howe K.L."/>
            <person name="Ashcroft K.J."/>
            <person name="Beare D.M."/>
            <person name="Burford D.C."/>
            <person name="Hunt S.E."/>
            <person name="Griffiths-Jones S."/>
            <person name="Jones M.C."/>
            <person name="Keenan S.J."/>
            <person name="Oliver K."/>
            <person name="Scott C.E."/>
            <person name="Ainscough R."/>
            <person name="Almeida J.P."/>
            <person name="Ambrose K.D."/>
            <person name="Andrews D.T."/>
            <person name="Ashwell R.I."/>
            <person name="Babbage A.K."/>
            <person name="Bagguley C.L."/>
            <person name="Bailey J."/>
            <person name="Bannerjee R."/>
            <person name="Barlow K.F."/>
            <person name="Bates K."/>
            <person name="Beasley H."/>
            <person name="Bird C.P."/>
            <person name="Bray-Allen S."/>
            <person name="Brown A.J."/>
            <person name="Brown J.Y."/>
            <person name="Burrill W."/>
            <person name="Carder C."/>
            <person name="Carter N.P."/>
            <person name="Chapman J.C."/>
            <person name="Clamp M.E."/>
            <person name="Clark S.Y."/>
            <person name="Clarke G."/>
            <person name="Clee C.M."/>
            <person name="Clegg S.C."/>
            <person name="Cobley V."/>
            <person name="Collins J.E."/>
            <person name="Corby N."/>
            <person name="Coville G.J."/>
            <person name="Deloukas P."/>
            <person name="Dhami P."/>
            <person name="Dunham I."/>
            <person name="Dunn M."/>
            <person name="Earthrowl M.E."/>
            <person name="Ellington A.G."/>
            <person name="Faulkner L."/>
            <person name="Frankish A.G."/>
            <person name="Frankland J."/>
            <person name="French L."/>
            <person name="Garner P."/>
            <person name="Garnett J."/>
            <person name="Gilbert J.G."/>
            <person name="Gilson C.J."/>
            <person name="Ghori J."/>
            <person name="Grafham D.V."/>
            <person name="Gribble S.M."/>
            <person name="Griffiths C."/>
            <person name="Hall R.E."/>
            <person name="Hammond S."/>
            <person name="Harley J.L."/>
            <person name="Hart E.A."/>
            <person name="Heath P.D."/>
            <person name="Howden P.J."/>
            <person name="Huckle E.J."/>
            <person name="Hunt P.J."/>
            <person name="Hunt A.R."/>
            <person name="Johnson C."/>
            <person name="Johnson D."/>
            <person name="Kay M."/>
            <person name="Kimberley A.M."/>
            <person name="King A."/>
            <person name="Laird G.K."/>
            <person name="Langford C.J."/>
            <person name="Lawlor S."/>
            <person name="Leongamornlert D.A."/>
            <person name="Lloyd D.M."/>
            <person name="Lloyd C."/>
            <person name="Loveland J.E."/>
            <person name="Lovell J."/>
            <person name="Martin S."/>
            <person name="Mashreghi-Mohammadi M."/>
            <person name="McLaren S.J."/>
            <person name="McMurray A."/>
            <person name="Milne S."/>
            <person name="Moore M.J."/>
            <person name="Nickerson T."/>
            <person name="Palmer S.A."/>
            <person name="Pearce A.V."/>
            <person name="Peck A.I."/>
            <person name="Pelan S."/>
            <person name="Phillimore B."/>
            <person name="Porter K.M."/>
            <person name="Rice C.M."/>
            <person name="Searle S."/>
            <person name="Sehra H.K."/>
            <person name="Shownkeen R."/>
            <person name="Skuce C.D."/>
            <person name="Smith M."/>
            <person name="Steward C.A."/>
            <person name="Sycamore N."/>
            <person name="Tester J."/>
            <person name="Thomas D.W."/>
            <person name="Tracey A."/>
            <person name="Tromans A."/>
            <person name="Tubby B."/>
            <person name="Wall M."/>
            <person name="Wallis J.M."/>
            <person name="West A.P."/>
            <person name="Whitehead S.L."/>
            <person name="Willey D.L."/>
            <person name="Wilming L."/>
            <person name="Wray P.W."/>
            <person name="Wright M.W."/>
            <person name="Young L."/>
            <person name="Coulson A."/>
            <person name="Durbin R."/>
            <person name="Hubbard T."/>
            <person name="Sulston J.E."/>
            <person name="Beck S."/>
            <person name="Bentley D.R."/>
            <person name="Rogers J."/>
            <person name="Ross M.T."/>
        </authorList>
    </citation>
    <scope>NUCLEOTIDE SEQUENCE [LARGE SCALE GENOMIC DNA]</scope>
</reference>
<dbReference type="SUPFAM" id="SSF52087">
    <property type="entry name" value="CRAL/TRIO domain"/>
    <property type="match status" value="1"/>
</dbReference>
<keyword evidence="1" id="KW-0344">Guanine-nucleotide releasing factor</keyword>
<dbReference type="EMBL" id="AL162454">
    <property type="status" value="NOT_ANNOTATED_CDS"/>
    <property type="molecule type" value="Genomic_DNA"/>
</dbReference>
<evidence type="ECO:0007829" key="5">
    <source>
        <dbReference type="PeptideAtlas" id="A2A640"/>
    </source>
</evidence>
<evidence type="ECO:0000256" key="1">
    <source>
        <dbReference type="ARBA" id="ARBA00022658"/>
    </source>
</evidence>
<dbReference type="ProteomicsDB" id="306"/>
<dbReference type="GO" id="GO:0005085">
    <property type="term" value="F:guanyl-nucleotide exchange factor activity"/>
    <property type="evidence" value="ECO:0007669"/>
    <property type="project" value="UniProtKB-KW"/>
</dbReference>
<dbReference type="EMBL" id="AL137002">
    <property type="status" value="NOT_ANNOTATED_CDS"/>
    <property type="molecule type" value="Genomic_DNA"/>
</dbReference>
<dbReference type="Pfam" id="PF13716">
    <property type="entry name" value="CRAL_TRIO_2"/>
    <property type="match status" value="1"/>
</dbReference>
<dbReference type="HOGENOM" id="CLU_1296998_0_0_1"/>